<evidence type="ECO:0000256" key="8">
    <source>
        <dbReference type="SAM" id="Phobius"/>
    </source>
</evidence>
<dbReference type="SMART" id="SM00283">
    <property type="entry name" value="MA"/>
    <property type="match status" value="1"/>
</dbReference>
<evidence type="ECO:0000256" key="1">
    <source>
        <dbReference type="ARBA" id="ARBA00004236"/>
    </source>
</evidence>
<evidence type="ECO:0000256" key="5">
    <source>
        <dbReference type="ARBA" id="ARBA00029447"/>
    </source>
</evidence>
<comment type="subcellular location">
    <subcellularLocation>
        <location evidence="1">Cell membrane</location>
    </subcellularLocation>
</comment>
<dbReference type="OrthoDB" id="2168386at2"/>
<reference evidence="11 12" key="1">
    <citation type="submission" date="2017-06" db="EMBL/GenBank/DDBJ databases">
        <title>the draft geome sequence of Illustriluteabacillus marina B3227.</title>
        <authorList>
            <person name="He R.-H."/>
            <person name="Du Z.-J."/>
        </authorList>
    </citation>
    <scope>NUCLEOTIDE SEQUENCE [LARGE SCALE GENOMIC DNA]</scope>
    <source>
        <strain evidence="11 12">B3227</strain>
    </source>
</reference>
<feature type="domain" description="HAMP" evidence="10">
    <location>
        <begin position="205"/>
        <end position="258"/>
    </location>
</feature>
<dbReference type="Gene3D" id="1.10.8.500">
    <property type="entry name" value="HAMP domain in histidine kinase"/>
    <property type="match status" value="1"/>
</dbReference>
<proteinExistence type="inferred from homology"/>
<dbReference type="Pfam" id="PF00015">
    <property type="entry name" value="MCPsignal"/>
    <property type="match status" value="1"/>
</dbReference>
<protein>
    <submittedName>
        <fullName evidence="11">Methyl-accepting chemotaxis protein</fullName>
    </submittedName>
</protein>
<dbReference type="AlphaFoldDB" id="A0A2I0QTM0"/>
<keyword evidence="8" id="KW-0812">Transmembrane</keyword>
<evidence type="ECO:0000259" key="10">
    <source>
        <dbReference type="PROSITE" id="PS50885"/>
    </source>
</evidence>
<dbReference type="SUPFAM" id="SSF58104">
    <property type="entry name" value="Methyl-accepting chemotaxis protein (MCP) signaling domain"/>
    <property type="match status" value="1"/>
</dbReference>
<feature type="transmembrane region" description="Helical" evidence="8">
    <location>
        <begin position="182"/>
        <end position="202"/>
    </location>
</feature>
<dbReference type="PANTHER" id="PTHR32089">
    <property type="entry name" value="METHYL-ACCEPTING CHEMOTAXIS PROTEIN MCPB"/>
    <property type="match status" value="1"/>
</dbReference>
<dbReference type="Pfam" id="PF00672">
    <property type="entry name" value="HAMP"/>
    <property type="match status" value="1"/>
</dbReference>
<evidence type="ECO:0000313" key="11">
    <source>
        <dbReference type="EMBL" id="PKR77676.1"/>
    </source>
</evidence>
<name>A0A2I0QTM0_9BACI</name>
<dbReference type="InterPro" id="IPR004089">
    <property type="entry name" value="MCPsignal_dom"/>
</dbReference>
<accession>A0A2I0QTM0</accession>
<evidence type="ECO:0000256" key="4">
    <source>
        <dbReference type="ARBA" id="ARBA00023224"/>
    </source>
</evidence>
<comment type="similarity">
    <text evidence="5">Belongs to the methyl-accepting chemotaxis (MCP) protein family.</text>
</comment>
<keyword evidence="4 6" id="KW-0807">Transducer</keyword>
<dbReference type="CDD" id="cd06225">
    <property type="entry name" value="HAMP"/>
    <property type="match status" value="1"/>
</dbReference>
<dbReference type="Gene3D" id="1.10.287.950">
    <property type="entry name" value="Methyl-accepting chemotaxis protein"/>
    <property type="match status" value="1"/>
</dbReference>
<feature type="compositionally biased region" description="Low complexity" evidence="7">
    <location>
        <begin position="517"/>
        <end position="543"/>
    </location>
</feature>
<keyword evidence="12" id="KW-1185">Reference proteome</keyword>
<dbReference type="CDD" id="cd11386">
    <property type="entry name" value="MCP_signal"/>
    <property type="match status" value="1"/>
</dbReference>
<evidence type="ECO:0000256" key="2">
    <source>
        <dbReference type="ARBA" id="ARBA00022475"/>
    </source>
</evidence>
<feature type="domain" description="Methyl-accepting transducer" evidence="9">
    <location>
        <begin position="277"/>
        <end position="527"/>
    </location>
</feature>
<dbReference type="Proteomes" id="UP000243524">
    <property type="component" value="Unassembled WGS sequence"/>
</dbReference>
<dbReference type="SMART" id="SM00304">
    <property type="entry name" value="HAMP"/>
    <property type="match status" value="1"/>
</dbReference>
<evidence type="ECO:0000256" key="7">
    <source>
        <dbReference type="SAM" id="MobiDB-lite"/>
    </source>
</evidence>
<dbReference type="InterPro" id="IPR003660">
    <property type="entry name" value="HAMP_dom"/>
</dbReference>
<keyword evidence="2" id="KW-1003">Cell membrane</keyword>
<keyword evidence="3 8" id="KW-0472">Membrane</keyword>
<dbReference type="Pfam" id="PF12729">
    <property type="entry name" value="4HB_MCP_1"/>
    <property type="match status" value="1"/>
</dbReference>
<dbReference type="EMBL" id="PJNH01000002">
    <property type="protein sequence ID" value="PKR77676.1"/>
    <property type="molecule type" value="Genomic_DNA"/>
</dbReference>
<dbReference type="GO" id="GO:0005886">
    <property type="term" value="C:plasma membrane"/>
    <property type="evidence" value="ECO:0007669"/>
    <property type="project" value="UniProtKB-SubCell"/>
</dbReference>
<dbReference type="PROSITE" id="PS50885">
    <property type="entry name" value="HAMP"/>
    <property type="match status" value="1"/>
</dbReference>
<evidence type="ECO:0000256" key="3">
    <source>
        <dbReference type="ARBA" id="ARBA00023136"/>
    </source>
</evidence>
<feature type="compositionally biased region" description="Polar residues" evidence="7">
    <location>
        <begin position="274"/>
        <end position="300"/>
    </location>
</feature>
<sequence>MSMNFKSIRMKILAGFLIIILLVVSLGAFNFYSISQVNTNTEDIVDEQLPVLLADEKLAFNMAQRVALANAYITYGSDKYKKGFQEYTEDSVEAQEFLLAESGSEKVASLIEQSKEWRQYVEEEVFATYDSGSESLAQDFMEIEGQSKANDIITGFEEISNERRASMEADGEEIIANGNNSLLLGAIVTLAVIVLGIIIALYTARMITKPLNQVKNRMQSAADGDLTQEPLETKSKDELAQLIVATNVMMENNRQLLQKISEVSESVSAQSEELTQSSNEVKEGSQQIASTMQELSSGSEAQADHASELSESMNRFSDKMKSANQNGEMVYESSQEVLGMTEDGSKVMQESVQQMSTIDEIVRDAVTKVKGLDSQSQEISKLVQVIQDIAEQTNLLALNAAIEAARAGEHGKGFAVVADEVRKLAEQVGNSVTDITNIVGSIQTESSTVVGSLQNGYEEVEKGTAQMKSTEETFEGIQFAVQEMATNIKSVTESLTDMTQDSQEMNASIEEIASISEESAAGVEQTSASAQQSTSSMEEVSSSADQLTELAEELNDLVKRFKI</sequence>
<feature type="region of interest" description="Disordered" evidence="7">
    <location>
        <begin position="517"/>
        <end position="546"/>
    </location>
</feature>
<feature type="region of interest" description="Disordered" evidence="7">
    <location>
        <begin position="269"/>
        <end position="309"/>
    </location>
</feature>
<evidence type="ECO:0000256" key="6">
    <source>
        <dbReference type="PROSITE-ProRule" id="PRU00284"/>
    </source>
</evidence>
<dbReference type="PANTHER" id="PTHR32089:SF114">
    <property type="entry name" value="METHYL-ACCEPTING CHEMOTAXIS PROTEIN MCPB"/>
    <property type="match status" value="1"/>
</dbReference>
<dbReference type="InterPro" id="IPR024478">
    <property type="entry name" value="HlyB_4HB_MCP"/>
</dbReference>
<gene>
    <name evidence="11" type="ORF">CEY16_07015</name>
</gene>
<evidence type="ECO:0000313" key="12">
    <source>
        <dbReference type="Proteomes" id="UP000243524"/>
    </source>
</evidence>
<evidence type="ECO:0000259" key="9">
    <source>
        <dbReference type="PROSITE" id="PS50111"/>
    </source>
</evidence>
<keyword evidence="8" id="KW-1133">Transmembrane helix</keyword>
<organism evidence="11 12">
    <name type="scientific">Halalkalibacillus sediminis</name>
    <dbReference type="NCBI Taxonomy" id="2018042"/>
    <lineage>
        <taxon>Bacteria</taxon>
        <taxon>Bacillati</taxon>
        <taxon>Bacillota</taxon>
        <taxon>Bacilli</taxon>
        <taxon>Bacillales</taxon>
        <taxon>Bacillaceae</taxon>
        <taxon>Halalkalibacillus</taxon>
    </lineage>
</organism>
<dbReference type="PROSITE" id="PS50111">
    <property type="entry name" value="CHEMOTAXIS_TRANSDUC_2"/>
    <property type="match status" value="1"/>
</dbReference>
<comment type="caution">
    <text evidence="11">The sequence shown here is derived from an EMBL/GenBank/DDBJ whole genome shotgun (WGS) entry which is preliminary data.</text>
</comment>
<dbReference type="GO" id="GO:0007165">
    <property type="term" value="P:signal transduction"/>
    <property type="evidence" value="ECO:0007669"/>
    <property type="project" value="UniProtKB-KW"/>
</dbReference>